<feature type="region of interest" description="Disordered" evidence="1">
    <location>
        <begin position="1"/>
        <end position="37"/>
    </location>
</feature>
<evidence type="ECO:0000313" key="2">
    <source>
        <dbReference type="EMBL" id="BES89436.1"/>
    </source>
</evidence>
<evidence type="ECO:0000256" key="1">
    <source>
        <dbReference type="SAM" id="MobiDB-lite"/>
    </source>
</evidence>
<organism evidence="2 3">
    <name type="scientific">Nesidiocoris tenuis</name>
    <dbReference type="NCBI Taxonomy" id="355587"/>
    <lineage>
        <taxon>Eukaryota</taxon>
        <taxon>Metazoa</taxon>
        <taxon>Ecdysozoa</taxon>
        <taxon>Arthropoda</taxon>
        <taxon>Hexapoda</taxon>
        <taxon>Insecta</taxon>
        <taxon>Pterygota</taxon>
        <taxon>Neoptera</taxon>
        <taxon>Paraneoptera</taxon>
        <taxon>Hemiptera</taxon>
        <taxon>Heteroptera</taxon>
        <taxon>Panheteroptera</taxon>
        <taxon>Cimicomorpha</taxon>
        <taxon>Miridae</taxon>
        <taxon>Dicyphina</taxon>
        <taxon>Nesidiocoris</taxon>
    </lineage>
</organism>
<evidence type="ECO:0000313" key="3">
    <source>
        <dbReference type="Proteomes" id="UP001307889"/>
    </source>
</evidence>
<dbReference type="EMBL" id="AP028909">
    <property type="protein sequence ID" value="BES89436.1"/>
    <property type="molecule type" value="Genomic_DNA"/>
</dbReference>
<protein>
    <submittedName>
        <fullName evidence="2">Uncharacterized protein</fullName>
    </submittedName>
</protein>
<gene>
    <name evidence="2" type="ORF">NTJ_02244</name>
</gene>
<keyword evidence="3" id="KW-1185">Reference proteome</keyword>
<name>A0ABN7AAU1_9HEMI</name>
<feature type="compositionally biased region" description="Basic residues" evidence="1">
    <location>
        <begin position="11"/>
        <end position="34"/>
    </location>
</feature>
<proteinExistence type="predicted"/>
<sequence>MAYRGSGRHTTGNRRKVSSKKNKTVQVRGRRKKGNLAEERACLKSKGKSRRGKKQHYYETVLGGGKTGRKGIEQWYQFYDTLAFVWRVLLAGRTEAVPNNKIRNKGPGRITS</sequence>
<reference evidence="2 3" key="1">
    <citation type="submission" date="2023-09" db="EMBL/GenBank/DDBJ databases">
        <title>Nesidiocoris tenuis whole genome shotgun sequence.</title>
        <authorList>
            <person name="Shibata T."/>
            <person name="Shimoda M."/>
            <person name="Kobayashi T."/>
            <person name="Uehara T."/>
        </authorList>
    </citation>
    <scope>NUCLEOTIDE SEQUENCE [LARGE SCALE GENOMIC DNA]</scope>
    <source>
        <strain evidence="2 3">Japan</strain>
    </source>
</reference>
<dbReference type="Proteomes" id="UP001307889">
    <property type="component" value="Chromosome 1"/>
</dbReference>
<accession>A0ABN7AAU1</accession>